<reference evidence="2" key="1">
    <citation type="journal article" date="2011" name="Nat. Commun.">
        <title>Effector diversification within compartments of the Leptosphaeria maculans genome affected by Repeat-Induced Point mutations.</title>
        <authorList>
            <person name="Rouxel T."/>
            <person name="Grandaubert J."/>
            <person name="Hane J.K."/>
            <person name="Hoede C."/>
            <person name="van de Wouw A.P."/>
            <person name="Couloux A."/>
            <person name="Dominguez V."/>
            <person name="Anthouard V."/>
            <person name="Bally P."/>
            <person name="Bourras S."/>
            <person name="Cozijnsen A.J."/>
            <person name="Ciuffetti L.M."/>
            <person name="Degrave A."/>
            <person name="Dilmaghani A."/>
            <person name="Duret L."/>
            <person name="Fudal I."/>
            <person name="Goodwin S.B."/>
            <person name="Gout L."/>
            <person name="Glaser N."/>
            <person name="Linglin J."/>
            <person name="Kema G.H.J."/>
            <person name="Lapalu N."/>
            <person name="Lawrence C.B."/>
            <person name="May K."/>
            <person name="Meyer M."/>
            <person name="Ollivier B."/>
            <person name="Poulain J."/>
            <person name="Schoch C.L."/>
            <person name="Simon A."/>
            <person name="Spatafora J.W."/>
            <person name="Stachowiak A."/>
            <person name="Turgeon B.G."/>
            <person name="Tyler B.M."/>
            <person name="Vincent D."/>
            <person name="Weissenbach J."/>
            <person name="Amselem J."/>
            <person name="Quesneville H."/>
            <person name="Oliver R.P."/>
            <person name="Wincker P."/>
            <person name="Balesdent M.-H."/>
            <person name="Howlett B.J."/>
        </authorList>
    </citation>
    <scope>NUCLEOTIDE SEQUENCE [LARGE SCALE GENOMIC DNA]</scope>
    <source>
        <strain evidence="2">JN3 / isolate v23.1.3 / race Av1-4-5-6-7-8</strain>
    </source>
</reference>
<evidence type="ECO:0000313" key="2">
    <source>
        <dbReference type="Proteomes" id="UP000002668"/>
    </source>
</evidence>
<sequence>MFASGPRPTALTQRTTLKAGTNTVFHSSTHVIVDQCPLDIDTGVKLLQPYVMFDSNEDLASYSEGTFGTPTRARTRTYPSDHDLDLYLTHDDLEILRHPSAAILKLQDPNLKCSRNLGWSMDWAVAFVVNHPTAPDAADAFRSIRTRAADLESAGLLCEIPYRIFHKLHGILFAGHPHNPVFHNTHDLCLDVSGATYNHGWGTRSAYQAHLVHHTLPLCASWPVFLRDTVQVRPLSPHCLWSMGYGCEGGNFPLSTPSSLLPMPLYWRVSSPHGCQT</sequence>
<gene>
    <name evidence="1" type="ORF">LEMA_P108560.1</name>
</gene>
<dbReference type="EMBL" id="FP929129">
    <property type="protein sequence ID" value="CBX96591.1"/>
    <property type="molecule type" value="Genomic_DNA"/>
</dbReference>
<dbReference type="Proteomes" id="UP000002668">
    <property type="component" value="Genome"/>
</dbReference>
<organism evidence="2">
    <name type="scientific">Leptosphaeria maculans (strain JN3 / isolate v23.1.3 / race Av1-4-5-6-7-8)</name>
    <name type="common">Blackleg fungus</name>
    <name type="synonym">Phoma lingam</name>
    <dbReference type="NCBI Taxonomy" id="985895"/>
    <lineage>
        <taxon>Eukaryota</taxon>
        <taxon>Fungi</taxon>
        <taxon>Dikarya</taxon>
        <taxon>Ascomycota</taxon>
        <taxon>Pezizomycotina</taxon>
        <taxon>Dothideomycetes</taxon>
        <taxon>Pleosporomycetidae</taxon>
        <taxon>Pleosporales</taxon>
        <taxon>Pleosporineae</taxon>
        <taxon>Leptosphaeriaceae</taxon>
        <taxon>Plenodomus</taxon>
        <taxon>Plenodomus lingam/Leptosphaeria maculans species complex</taxon>
    </lineage>
</organism>
<dbReference type="STRING" id="985895.E4ZYR5"/>
<proteinExistence type="predicted"/>
<name>E4ZYR5_LEPMJ</name>
<dbReference type="eggNOG" id="ENOG502SS0Y">
    <property type="taxonomic scope" value="Eukaryota"/>
</dbReference>
<dbReference type="HOGENOM" id="CLU_1004991_0_0_1"/>
<evidence type="ECO:0000313" key="1">
    <source>
        <dbReference type="EMBL" id="CBX96591.1"/>
    </source>
</evidence>
<keyword evidence="2" id="KW-1185">Reference proteome</keyword>
<dbReference type="VEuPathDB" id="FungiDB:LEMA_P108560.1"/>
<protein>
    <submittedName>
        <fullName evidence="1">Predicted protein</fullName>
    </submittedName>
</protein>
<dbReference type="AlphaFoldDB" id="E4ZYR5"/>
<dbReference type="OrthoDB" id="5236983at2759"/>
<accession>E4ZYR5</accession>
<dbReference type="InParanoid" id="E4ZYR5"/>